<keyword evidence="7" id="KW-1185">Reference proteome</keyword>
<evidence type="ECO:0000256" key="1">
    <source>
        <dbReference type="ARBA" id="ARBA00022692"/>
    </source>
</evidence>
<evidence type="ECO:0000313" key="6">
    <source>
        <dbReference type="EMBL" id="MXV17307.1"/>
    </source>
</evidence>
<dbReference type="PANTHER" id="PTHR23521:SF3">
    <property type="entry name" value="MFS TRANSPORTER"/>
    <property type="match status" value="1"/>
</dbReference>
<evidence type="ECO:0000256" key="3">
    <source>
        <dbReference type="ARBA" id="ARBA00023136"/>
    </source>
</evidence>
<accession>A0A7K1Y341</accession>
<dbReference type="EMBL" id="WVHS01000004">
    <property type="protein sequence ID" value="MXV17307.1"/>
    <property type="molecule type" value="Genomic_DNA"/>
</dbReference>
<dbReference type="AlphaFoldDB" id="A0A7K1Y341"/>
<comment type="caution">
    <text evidence="6">The sequence shown here is derived from an EMBL/GenBank/DDBJ whole genome shotgun (WGS) entry which is preliminary data.</text>
</comment>
<dbReference type="Proteomes" id="UP000451233">
    <property type="component" value="Unassembled WGS sequence"/>
</dbReference>
<dbReference type="InterPro" id="IPR020846">
    <property type="entry name" value="MFS_dom"/>
</dbReference>
<feature type="transmembrane region" description="Helical" evidence="4">
    <location>
        <begin position="365"/>
        <end position="384"/>
    </location>
</feature>
<feature type="transmembrane region" description="Helical" evidence="4">
    <location>
        <begin position="127"/>
        <end position="148"/>
    </location>
</feature>
<feature type="domain" description="Major facilitator superfamily (MFS) profile" evidence="5">
    <location>
        <begin position="1"/>
        <end position="389"/>
    </location>
</feature>
<dbReference type="InterPro" id="IPR036259">
    <property type="entry name" value="MFS_trans_sf"/>
</dbReference>
<name>A0A7K1Y341_9SPHI</name>
<evidence type="ECO:0000256" key="2">
    <source>
        <dbReference type="ARBA" id="ARBA00022989"/>
    </source>
</evidence>
<keyword evidence="1 4" id="KW-0812">Transmembrane</keyword>
<organism evidence="6 7">
    <name type="scientific">Hufsiella ginkgonis</name>
    <dbReference type="NCBI Taxonomy" id="2695274"/>
    <lineage>
        <taxon>Bacteria</taxon>
        <taxon>Pseudomonadati</taxon>
        <taxon>Bacteroidota</taxon>
        <taxon>Sphingobacteriia</taxon>
        <taxon>Sphingobacteriales</taxon>
        <taxon>Sphingobacteriaceae</taxon>
        <taxon>Hufsiella</taxon>
    </lineage>
</organism>
<feature type="transmembrane region" description="Helical" evidence="4">
    <location>
        <begin position="95"/>
        <end position="115"/>
    </location>
</feature>
<feature type="transmembrane region" description="Helical" evidence="4">
    <location>
        <begin position="72"/>
        <end position="89"/>
    </location>
</feature>
<dbReference type="RefSeq" id="WP_160908295.1">
    <property type="nucleotide sequence ID" value="NZ_WVHS01000004.1"/>
</dbReference>
<dbReference type="Gene3D" id="1.20.1250.20">
    <property type="entry name" value="MFS general substrate transporter like domains"/>
    <property type="match status" value="2"/>
</dbReference>
<evidence type="ECO:0000256" key="4">
    <source>
        <dbReference type="SAM" id="Phobius"/>
    </source>
</evidence>
<feature type="transmembrane region" description="Helical" evidence="4">
    <location>
        <begin position="336"/>
        <end position="359"/>
    </location>
</feature>
<proteinExistence type="predicted"/>
<keyword evidence="2 4" id="KW-1133">Transmembrane helix</keyword>
<protein>
    <submittedName>
        <fullName evidence="6">MFS transporter</fullName>
    </submittedName>
</protein>
<gene>
    <name evidence="6" type="ORF">GS398_18565</name>
</gene>
<sequence>MKRILPAIILSQFFCTSLWFAGNSIVLDIIREFNLDPGFLAHLTSAVQFGFIAGTFLFAVFTISDRFSPSKVFFVCSILAAVANLGILVNGSGPAALLCSRFLTGFFLAGIYPVGMKIASDHEQRGLGRSLGFLVGALVLGTAFPHLLKTIAAGLPWKSIIYATSALAVTGGLIILFLVPDGPYRKPAQKIKLGAFLYGFRDAGFRSAALGYFGHMWELYAFWAFLPVMLAAFRDNYRLAGFSVPLWSFVIIASGGLSCMISGVLSLRLGAKWLAATALSLSGMCCLVSPWLFTSGMPVALVVFLVFWGMMVTADSPLFSTLVAQSAPPDARGTSLTIVNCIGFAITIVSIQLLNILVRNLDNEYLYLVLSPGPAAGLVALLTVTRPAHDSKL</sequence>
<dbReference type="GO" id="GO:0022857">
    <property type="term" value="F:transmembrane transporter activity"/>
    <property type="evidence" value="ECO:0007669"/>
    <property type="project" value="InterPro"/>
</dbReference>
<dbReference type="SUPFAM" id="SSF103473">
    <property type="entry name" value="MFS general substrate transporter"/>
    <property type="match status" value="1"/>
</dbReference>
<dbReference type="PROSITE" id="PS50850">
    <property type="entry name" value="MFS"/>
    <property type="match status" value="1"/>
</dbReference>
<reference evidence="6 7" key="1">
    <citation type="submission" date="2019-11" db="EMBL/GenBank/DDBJ databases">
        <title>Pedobacter sp. HMF7056 Genome sequencing and assembly.</title>
        <authorList>
            <person name="Kang H."/>
            <person name="Kim H."/>
            <person name="Joh K."/>
        </authorList>
    </citation>
    <scope>NUCLEOTIDE SEQUENCE [LARGE SCALE GENOMIC DNA]</scope>
    <source>
        <strain evidence="6 7">HMF7056</strain>
    </source>
</reference>
<feature type="transmembrane region" description="Helical" evidence="4">
    <location>
        <begin position="245"/>
        <end position="266"/>
    </location>
</feature>
<feature type="transmembrane region" description="Helical" evidence="4">
    <location>
        <begin position="210"/>
        <end position="233"/>
    </location>
</feature>
<feature type="transmembrane region" description="Helical" evidence="4">
    <location>
        <begin position="160"/>
        <end position="179"/>
    </location>
</feature>
<evidence type="ECO:0000313" key="7">
    <source>
        <dbReference type="Proteomes" id="UP000451233"/>
    </source>
</evidence>
<dbReference type="GO" id="GO:0005886">
    <property type="term" value="C:plasma membrane"/>
    <property type="evidence" value="ECO:0007669"/>
    <property type="project" value="TreeGrafter"/>
</dbReference>
<evidence type="ECO:0000259" key="5">
    <source>
        <dbReference type="PROSITE" id="PS50850"/>
    </source>
</evidence>
<feature type="transmembrane region" description="Helical" evidence="4">
    <location>
        <begin position="7"/>
        <end position="27"/>
    </location>
</feature>
<dbReference type="Pfam" id="PF07690">
    <property type="entry name" value="MFS_1"/>
    <property type="match status" value="1"/>
</dbReference>
<dbReference type="InterPro" id="IPR011701">
    <property type="entry name" value="MFS"/>
</dbReference>
<dbReference type="PANTHER" id="PTHR23521">
    <property type="entry name" value="TRANSPORTER MFS SUPERFAMILY"/>
    <property type="match status" value="1"/>
</dbReference>
<keyword evidence="3 4" id="KW-0472">Membrane</keyword>
<feature type="transmembrane region" description="Helical" evidence="4">
    <location>
        <begin position="39"/>
        <end position="60"/>
    </location>
</feature>